<keyword evidence="2 4" id="KW-0689">Ribosomal protein</keyword>
<dbReference type="GO" id="GO:0003723">
    <property type="term" value="F:RNA binding"/>
    <property type="evidence" value="ECO:0007669"/>
    <property type="project" value="TreeGrafter"/>
</dbReference>
<name>A0A5C7IGP6_9ROSI</name>
<reference evidence="6" key="1">
    <citation type="journal article" date="2019" name="Gigascience">
        <title>De novo genome assembly of the endangered Acer yangbiense, a plant species with extremely small populations endemic to Yunnan Province, China.</title>
        <authorList>
            <person name="Yang J."/>
            <person name="Wariss H.M."/>
            <person name="Tao L."/>
            <person name="Zhang R."/>
            <person name="Yun Q."/>
            <person name="Hollingsworth P."/>
            <person name="Dao Z."/>
            <person name="Luo G."/>
            <person name="Guo H."/>
            <person name="Ma Y."/>
            <person name="Sun W."/>
        </authorList>
    </citation>
    <scope>NUCLEOTIDE SEQUENCE [LARGE SCALE GENOMIC DNA]</scope>
    <source>
        <strain evidence="6">cv. Malutang</strain>
    </source>
</reference>
<evidence type="ECO:0000256" key="4">
    <source>
        <dbReference type="RuleBase" id="RU000572"/>
    </source>
</evidence>
<dbReference type="AlphaFoldDB" id="A0A5C7IGP6"/>
<dbReference type="EMBL" id="VAHF01000003">
    <property type="protein sequence ID" value="TXG67626.1"/>
    <property type="molecule type" value="Genomic_DNA"/>
</dbReference>
<dbReference type="FunFam" id="1.20.5.110:FF:000003">
    <property type="entry name" value="60S ribosomal protein L13"/>
    <property type="match status" value="2"/>
</dbReference>
<dbReference type="Gene3D" id="1.20.5.110">
    <property type="match status" value="2"/>
</dbReference>
<keyword evidence="6" id="KW-1185">Reference proteome</keyword>
<protein>
    <recommendedName>
        <fullName evidence="4">60S ribosomal protein L13</fullName>
    </recommendedName>
</protein>
<evidence type="ECO:0000313" key="5">
    <source>
        <dbReference type="EMBL" id="TXG67626.1"/>
    </source>
</evidence>
<dbReference type="GO" id="GO:0006412">
    <property type="term" value="P:translation"/>
    <property type="evidence" value="ECO:0007669"/>
    <property type="project" value="InterPro"/>
</dbReference>
<dbReference type="PROSITE" id="PS01104">
    <property type="entry name" value="RIBOSOMAL_L13E"/>
    <property type="match status" value="2"/>
</dbReference>
<proteinExistence type="inferred from homology"/>
<dbReference type="HAMAP" id="MF_00499">
    <property type="entry name" value="Ribosomal_eL13"/>
    <property type="match status" value="2"/>
</dbReference>
<dbReference type="InterPro" id="IPR001380">
    <property type="entry name" value="Ribosomal_eL13"/>
</dbReference>
<dbReference type="PANTHER" id="PTHR11722:SF0">
    <property type="entry name" value="LARGE RIBOSOMAL SUBUNIT PROTEIN EL13"/>
    <property type="match status" value="1"/>
</dbReference>
<comment type="caution">
    <text evidence="5">The sequence shown here is derived from an EMBL/GenBank/DDBJ whole genome shotgun (WGS) entry which is preliminary data.</text>
</comment>
<evidence type="ECO:0000256" key="2">
    <source>
        <dbReference type="ARBA" id="ARBA00022980"/>
    </source>
</evidence>
<sequence length="378" mass="42936">MKHNNVIPNGHFKKHWQNYVKTWFNQPARKERRRVARQKKAVKIFPRPTAGPLRPIVHGQTLKYNMKLRAGKGFTLEELKAAGVPKKLAPTIGIAVDHRRKNKSLEGLQANVQRLKTYKAKLVVFPRRARKSKAGDSAPEELATATQVQGHYMPITLEKPTVELVKVTPEMKSFKAYDKLRVERTNERHVGVRLKRAAEAEKEEKNAARQKKAVKIFPRPTAGPLRPIVHGQTLKYNMKLRAGKGFTLEELKAAGVPKKLAPTIGIAVDHRRKNKSLEGLQANVQRLKTYKAKLVVFPRRSRKSKAGDSAPEELATATQVQGHYMPIALEKPTVELVKVTPEMKSFRAYDKLRVERTNERHVGVRLKRAAEAEKEEKK</sequence>
<dbReference type="GO" id="GO:0003735">
    <property type="term" value="F:structural constituent of ribosome"/>
    <property type="evidence" value="ECO:0007669"/>
    <property type="project" value="InterPro"/>
</dbReference>
<organism evidence="5 6">
    <name type="scientific">Acer yangbiense</name>
    <dbReference type="NCBI Taxonomy" id="1000413"/>
    <lineage>
        <taxon>Eukaryota</taxon>
        <taxon>Viridiplantae</taxon>
        <taxon>Streptophyta</taxon>
        <taxon>Embryophyta</taxon>
        <taxon>Tracheophyta</taxon>
        <taxon>Spermatophyta</taxon>
        <taxon>Magnoliopsida</taxon>
        <taxon>eudicotyledons</taxon>
        <taxon>Gunneridae</taxon>
        <taxon>Pentapetalae</taxon>
        <taxon>rosids</taxon>
        <taxon>malvids</taxon>
        <taxon>Sapindales</taxon>
        <taxon>Sapindaceae</taxon>
        <taxon>Hippocastanoideae</taxon>
        <taxon>Acereae</taxon>
        <taxon>Acer</taxon>
    </lineage>
</organism>
<accession>A0A5C7IGP6</accession>
<keyword evidence="3 4" id="KW-0687">Ribonucleoprotein</keyword>
<evidence type="ECO:0000256" key="3">
    <source>
        <dbReference type="ARBA" id="ARBA00023274"/>
    </source>
</evidence>
<dbReference type="Proteomes" id="UP000323000">
    <property type="component" value="Chromosome 3"/>
</dbReference>
<gene>
    <name evidence="5" type="ORF">EZV62_008901</name>
</gene>
<evidence type="ECO:0000313" key="6">
    <source>
        <dbReference type="Proteomes" id="UP000323000"/>
    </source>
</evidence>
<comment type="similarity">
    <text evidence="1 4">Belongs to the eukaryotic ribosomal protein eL13 family.</text>
</comment>
<dbReference type="OrthoDB" id="10264538at2759"/>
<evidence type="ECO:0000256" key="1">
    <source>
        <dbReference type="ARBA" id="ARBA00005640"/>
    </source>
</evidence>
<dbReference type="PANTHER" id="PTHR11722">
    <property type="entry name" value="60S RIBOSOMAL PROTEIN L13"/>
    <property type="match status" value="1"/>
</dbReference>
<dbReference type="Pfam" id="PF01294">
    <property type="entry name" value="Ribosomal_L13e"/>
    <property type="match status" value="2"/>
</dbReference>
<dbReference type="GO" id="GO:0022625">
    <property type="term" value="C:cytosolic large ribosomal subunit"/>
    <property type="evidence" value="ECO:0007669"/>
    <property type="project" value="TreeGrafter"/>
</dbReference>
<dbReference type="InterPro" id="IPR018256">
    <property type="entry name" value="Ribosomal_eL13_CS"/>
</dbReference>